<dbReference type="eggNOG" id="ENOG502ZBVQ">
    <property type="taxonomic scope" value="Bacteria"/>
</dbReference>
<evidence type="ECO:0000313" key="1">
    <source>
        <dbReference type="EMBL" id="KFN51994.1"/>
    </source>
</evidence>
<accession>A0A091BMH0</accession>
<protein>
    <recommendedName>
        <fullName evidence="3">Lipoprotein</fullName>
    </recommendedName>
</protein>
<organism evidence="1 2">
    <name type="scientific">Arenimonas malthae CC-JY-1</name>
    <dbReference type="NCBI Taxonomy" id="1384054"/>
    <lineage>
        <taxon>Bacteria</taxon>
        <taxon>Pseudomonadati</taxon>
        <taxon>Pseudomonadota</taxon>
        <taxon>Gammaproteobacteria</taxon>
        <taxon>Lysobacterales</taxon>
        <taxon>Lysobacteraceae</taxon>
        <taxon>Arenimonas</taxon>
    </lineage>
</organism>
<dbReference type="RefSeq" id="WP_043800062.1">
    <property type="nucleotide sequence ID" value="NZ_AVCH01000014.1"/>
</dbReference>
<dbReference type="OrthoDB" id="5966682at2"/>
<sequence>MRRLLPTLLVLSVLGLGGCGRGEGPATEAEAAAAKAQADERAALEAIERQVAADREAVRGFDITRATYAWAPDPRTGQPAPSVELALANGTKLTVARLSVRAEFTREGDAAPWWAQEFHFPVSGVMAPGDDATARLSPEPDTDWALRAPAAEVPVQATVLPVALETPDGKRFLTEHAFGPAQQARLAELRAAR</sequence>
<gene>
    <name evidence="1" type="ORF">N790_13170</name>
</gene>
<proteinExistence type="predicted"/>
<evidence type="ECO:0008006" key="3">
    <source>
        <dbReference type="Google" id="ProtNLM"/>
    </source>
</evidence>
<name>A0A091BMH0_9GAMM</name>
<comment type="caution">
    <text evidence="1">The sequence shown here is derived from an EMBL/GenBank/DDBJ whole genome shotgun (WGS) entry which is preliminary data.</text>
</comment>
<reference evidence="1 2" key="1">
    <citation type="submission" date="2013-09" db="EMBL/GenBank/DDBJ databases">
        <title>Genome sequencing of Arenimonas malthae.</title>
        <authorList>
            <person name="Chen F."/>
            <person name="Wang G."/>
        </authorList>
    </citation>
    <scope>NUCLEOTIDE SEQUENCE [LARGE SCALE GENOMIC DNA]</scope>
    <source>
        <strain evidence="1 2">CC-JY-1</strain>
    </source>
</reference>
<dbReference type="AlphaFoldDB" id="A0A091BMH0"/>
<dbReference type="Proteomes" id="UP000029392">
    <property type="component" value="Unassembled WGS sequence"/>
</dbReference>
<dbReference type="PATRIC" id="fig|1384054.3.peg.352"/>
<evidence type="ECO:0000313" key="2">
    <source>
        <dbReference type="Proteomes" id="UP000029392"/>
    </source>
</evidence>
<dbReference type="PROSITE" id="PS51257">
    <property type="entry name" value="PROKAR_LIPOPROTEIN"/>
    <property type="match status" value="1"/>
</dbReference>
<dbReference type="EMBL" id="AVCH01000014">
    <property type="protein sequence ID" value="KFN51994.1"/>
    <property type="molecule type" value="Genomic_DNA"/>
</dbReference>
<keyword evidence="2" id="KW-1185">Reference proteome</keyword>
<dbReference type="STRING" id="1384054.N790_13170"/>